<feature type="domain" description="ABC3 transporter permease C-terminal" evidence="7">
    <location>
        <begin position="287"/>
        <end position="397"/>
    </location>
</feature>
<evidence type="ECO:0000256" key="2">
    <source>
        <dbReference type="ARBA" id="ARBA00022475"/>
    </source>
</evidence>
<organism evidence="9 10">
    <name type="scientific">Nitratidesulfovibrio oxamicus</name>
    <dbReference type="NCBI Taxonomy" id="32016"/>
    <lineage>
        <taxon>Bacteria</taxon>
        <taxon>Pseudomonadati</taxon>
        <taxon>Thermodesulfobacteriota</taxon>
        <taxon>Desulfovibrionia</taxon>
        <taxon>Desulfovibrionales</taxon>
        <taxon>Desulfovibrionaceae</taxon>
        <taxon>Nitratidesulfovibrio</taxon>
    </lineage>
</organism>
<evidence type="ECO:0000259" key="8">
    <source>
        <dbReference type="Pfam" id="PF12704"/>
    </source>
</evidence>
<dbReference type="InterPro" id="IPR003838">
    <property type="entry name" value="ABC3_permease_C"/>
</dbReference>
<reference evidence="9 10" key="1">
    <citation type="submission" date="2019-08" db="EMBL/GenBank/DDBJ databases">
        <authorList>
            <person name="Luo N."/>
        </authorList>
    </citation>
    <scope>NUCLEOTIDE SEQUENCE [LARGE SCALE GENOMIC DNA]</scope>
    <source>
        <strain evidence="9 10">NCIMB 9442</strain>
    </source>
</reference>
<evidence type="ECO:0000313" key="9">
    <source>
        <dbReference type="EMBL" id="MBG3876338.1"/>
    </source>
</evidence>
<dbReference type="Pfam" id="PF12704">
    <property type="entry name" value="MacB_PCD"/>
    <property type="match status" value="1"/>
</dbReference>
<comment type="subcellular location">
    <subcellularLocation>
        <location evidence="1">Cell membrane</location>
        <topology evidence="1">Multi-pass membrane protein</topology>
    </subcellularLocation>
</comment>
<feature type="transmembrane region" description="Helical" evidence="6">
    <location>
        <begin position="330"/>
        <end position="357"/>
    </location>
</feature>
<dbReference type="InterPro" id="IPR025857">
    <property type="entry name" value="MacB_PCD"/>
</dbReference>
<keyword evidence="10" id="KW-1185">Reference proteome</keyword>
<name>A0ABS0J1M8_9BACT</name>
<dbReference type="Pfam" id="PF02687">
    <property type="entry name" value="FtsX"/>
    <property type="match status" value="1"/>
</dbReference>
<keyword evidence="2" id="KW-1003">Cell membrane</keyword>
<sequence length="406" mass="43916">MQRLRIALRSLAAHRMRTVLAMLGVFLGALALTAVLHISKAMVKKADIETQRLGPNLLQALSGQANFRREGSTRVTGMTTTFSLEDAREILGTVPQVRLGVPYASGSMPVRHGRVKTGSQLMASPPAYAQVRMLETEHGRFYNDEEEATQAKVCVLGYAIAQRLFGDPAEAVGKQVFFFRANVLVVGVLPEKGQDVTGANLDEMVFTPLSTYMRRFTNQDWISGVFMNLHDQNDEAAAKTAVTDILRRRHHMGPSRKDDFSVISAQDSARLRNQALELVWTLGVLSSSISFAVGALGILSIMILLVRARRLEIGIRRAVGASRTVIIRQFLAEAGVMAGVGGAAGVLAAVGIVTVVYAVGDFPYLYDPLLIGGACVASVLLGLVAGAYPAWQASRVEVLEVLRNPE</sequence>
<accession>A0ABS0J1M8</accession>
<dbReference type="EMBL" id="VRYY01000103">
    <property type="protein sequence ID" value="MBG3876338.1"/>
    <property type="molecule type" value="Genomic_DNA"/>
</dbReference>
<evidence type="ECO:0000256" key="1">
    <source>
        <dbReference type="ARBA" id="ARBA00004651"/>
    </source>
</evidence>
<evidence type="ECO:0000256" key="4">
    <source>
        <dbReference type="ARBA" id="ARBA00022989"/>
    </source>
</evidence>
<evidence type="ECO:0000256" key="3">
    <source>
        <dbReference type="ARBA" id="ARBA00022692"/>
    </source>
</evidence>
<gene>
    <name evidence="9" type="ORF">FVW20_04680</name>
</gene>
<keyword evidence="4 6" id="KW-1133">Transmembrane helix</keyword>
<keyword evidence="3 6" id="KW-0812">Transmembrane</keyword>
<evidence type="ECO:0000259" key="7">
    <source>
        <dbReference type="Pfam" id="PF02687"/>
    </source>
</evidence>
<feature type="transmembrane region" description="Helical" evidence="6">
    <location>
        <begin position="278"/>
        <end position="306"/>
    </location>
</feature>
<feature type="domain" description="MacB-like periplasmic core" evidence="8">
    <location>
        <begin position="18"/>
        <end position="244"/>
    </location>
</feature>
<evidence type="ECO:0000313" key="10">
    <source>
        <dbReference type="Proteomes" id="UP001194469"/>
    </source>
</evidence>
<dbReference type="InterPro" id="IPR050250">
    <property type="entry name" value="Macrolide_Exporter_MacB"/>
</dbReference>
<dbReference type="PANTHER" id="PTHR30572">
    <property type="entry name" value="MEMBRANE COMPONENT OF TRANSPORTER-RELATED"/>
    <property type="match status" value="1"/>
</dbReference>
<comment type="caution">
    <text evidence="9">The sequence shown here is derived from an EMBL/GenBank/DDBJ whole genome shotgun (WGS) entry which is preliminary data.</text>
</comment>
<keyword evidence="5 6" id="KW-0472">Membrane</keyword>
<proteinExistence type="predicted"/>
<evidence type="ECO:0000256" key="6">
    <source>
        <dbReference type="SAM" id="Phobius"/>
    </source>
</evidence>
<feature type="transmembrane region" description="Helical" evidence="6">
    <location>
        <begin position="369"/>
        <end position="391"/>
    </location>
</feature>
<dbReference type="PANTHER" id="PTHR30572:SF15">
    <property type="entry name" value="ABC TRANSPORTER PERMEASE"/>
    <property type="match status" value="1"/>
</dbReference>
<dbReference type="Proteomes" id="UP001194469">
    <property type="component" value="Unassembled WGS sequence"/>
</dbReference>
<dbReference type="RefSeq" id="WP_196608501.1">
    <property type="nucleotide sequence ID" value="NZ_VRYY01000103.1"/>
</dbReference>
<evidence type="ECO:0000256" key="5">
    <source>
        <dbReference type="ARBA" id="ARBA00023136"/>
    </source>
</evidence>
<protein>
    <submittedName>
        <fullName evidence="9">ABC transporter permease</fullName>
    </submittedName>
</protein>